<comment type="caution">
    <text evidence="1">The sequence shown here is derived from an EMBL/GenBank/DDBJ whole genome shotgun (WGS) entry which is preliminary data.</text>
</comment>
<gene>
    <name evidence="1" type="ORF">J2Y01_001622</name>
</gene>
<dbReference type="EMBL" id="JAVDTP010000003">
    <property type="protein sequence ID" value="MDR6751157.1"/>
    <property type="molecule type" value="Genomic_DNA"/>
</dbReference>
<protein>
    <submittedName>
        <fullName evidence="1">Two-component system response regulator</fullName>
    </submittedName>
</protein>
<evidence type="ECO:0000313" key="1">
    <source>
        <dbReference type="EMBL" id="MDR6751157.1"/>
    </source>
</evidence>
<organism evidence="1 2">
    <name type="scientific">Deinococcus soli</name>
    <name type="common">ex Cha et al. 2016</name>
    <dbReference type="NCBI Taxonomy" id="1309411"/>
    <lineage>
        <taxon>Bacteria</taxon>
        <taxon>Thermotogati</taxon>
        <taxon>Deinococcota</taxon>
        <taxon>Deinococci</taxon>
        <taxon>Deinococcales</taxon>
        <taxon>Deinococcaceae</taxon>
        <taxon>Deinococcus</taxon>
    </lineage>
</organism>
<accession>A0ACC6KFF5</accession>
<keyword evidence="2" id="KW-1185">Reference proteome</keyword>
<evidence type="ECO:0000313" key="2">
    <source>
        <dbReference type="Proteomes" id="UP001252370"/>
    </source>
</evidence>
<proteinExistence type="predicted"/>
<name>A0ACC6KFF5_9DEIO</name>
<sequence length="627" mass="68959">MMSAEFTCADPIAADRRRLEILNTYQILGTPAEVAFDRLAHLSADVFGVPLTAVTFMRQDEQWFKACVGADRRSAPRGATFCQALFVEDAPDLLVVPDTAADHRFRDLAVVRDAPHLRFYAGTPLISPEGVRIGTLCLYDVAPRADLSARERVTLQRLAEQVMSELHLRRTLLQQDRERQRYAALMASAMDGMMLLDAAGTVTDWNAAAEAILGYTRLEAVGRDLTALMVPPELHGTHRAALTRVLETRDFRQQRVEVPALRRGGARFPAEFTVAPFDVAGATFFAVSVRDLTDAHHARDALTASHQLLRTVVDSVPEAIYVKDTARRYTLINAAGAAQIGRPSEDILGRTDDELFPPQTAAQARQREEALFRGGGRVSYEVTDAVADGSHRTYWSTKMPLPGLDGQIGGLVGVSIDVTQRYLAEHLVRTHNDLLTRRVERAQLEILERLARAAEYRDDDTGEHMARVGRAAAGIARELGLPPGQVALIEQAAPLHDVGKIGVSDTLLLKPGRLTPEEFEVVKTHALIGANILSGGHSPVVVLAEEIARTHHERWDGQGYPSGLRGRQIPVSGRIVAVADVLDALTSERPYKRAWTMDAALSEIRRQSGRQFDPDIVAALERHLART</sequence>
<dbReference type="Proteomes" id="UP001252370">
    <property type="component" value="Unassembled WGS sequence"/>
</dbReference>
<reference evidence="1" key="1">
    <citation type="submission" date="2023-07" db="EMBL/GenBank/DDBJ databases">
        <title>Sorghum-associated microbial communities from plants grown in Nebraska, USA.</title>
        <authorList>
            <person name="Schachtman D."/>
        </authorList>
    </citation>
    <scope>NUCLEOTIDE SEQUENCE</scope>
    <source>
        <strain evidence="1">BE73</strain>
    </source>
</reference>